<evidence type="ECO:0000256" key="2">
    <source>
        <dbReference type="SAM" id="MobiDB-lite"/>
    </source>
</evidence>
<dbReference type="InterPro" id="IPR036322">
    <property type="entry name" value="WD40_repeat_dom_sf"/>
</dbReference>
<evidence type="ECO:0000313" key="4">
    <source>
        <dbReference type="Proteomes" id="UP000315496"/>
    </source>
</evidence>
<name>A0A4Z1T6X3_GIAMU</name>
<evidence type="ECO:0000313" key="3">
    <source>
        <dbReference type="EMBL" id="TNJ29813.1"/>
    </source>
</evidence>
<gene>
    <name evidence="3" type="ORF">GMRT_15488</name>
</gene>
<proteinExistence type="predicted"/>
<comment type="caution">
    <text evidence="3">The sequence shown here is derived from an EMBL/GenBank/DDBJ whole genome shotgun (WGS) entry which is preliminary data.</text>
</comment>
<dbReference type="OrthoDB" id="10251741at2759"/>
<dbReference type="Proteomes" id="UP000315496">
    <property type="component" value="Chromosome 1"/>
</dbReference>
<dbReference type="InterPro" id="IPR015943">
    <property type="entry name" value="WD40/YVTN_repeat-like_dom_sf"/>
</dbReference>
<dbReference type="EMBL" id="VDLU01000001">
    <property type="protein sequence ID" value="TNJ29813.1"/>
    <property type="molecule type" value="Genomic_DNA"/>
</dbReference>
<dbReference type="PANTHER" id="PTHR32215:SF0">
    <property type="entry name" value="CILIA- AND FLAGELLA-ASSOCIATED PROTEIN 57"/>
    <property type="match status" value="1"/>
</dbReference>
<feature type="coiled-coil region" evidence="1">
    <location>
        <begin position="1203"/>
        <end position="1251"/>
    </location>
</feature>
<dbReference type="PANTHER" id="PTHR32215">
    <property type="entry name" value="CILIA- AND FLAGELLA-ASSOCIATED PROTEIN 57"/>
    <property type="match status" value="1"/>
</dbReference>
<dbReference type="Gene3D" id="2.130.10.10">
    <property type="entry name" value="YVTN repeat-like/Quinoprotein amine dehydrogenase"/>
    <property type="match status" value="1"/>
</dbReference>
<reference evidence="3 4" key="1">
    <citation type="submission" date="2019-05" db="EMBL/GenBank/DDBJ databases">
        <title>The compact genome of Giardia muris reveals important steps in the evolution of intestinal protozoan parasites.</title>
        <authorList>
            <person name="Xu F."/>
            <person name="Jimenez-Gonzalez A."/>
            <person name="Einarsson E."/>
            <person name="Astvaldsson A."/>
            <person name="Peirasmaki D."/>
            <person name="Eckmann L."/>
            <person name="Andersson J.O."/>
            <person name="Svard S.G."/>
            <person name="Jerlstrom-Hultqvist J."/>
        </authorList>
    </citation>
    <scope>NUCLEOTIDE SEQUENCE [LARGE SCALE GENOMIC DNA]</scope>
    <source>
        <strain evidence="3 4">Roberts-Thomson</strain>
    </source>
</reference>
<keyword evidence="1" id="KW-0175">Coiled coil</keyword>
<accession>A0A4Z1T6X3</accession>
<evidence type="ECO:0008006" key="5">
    <source>
        <dbReference type="Google" id="ProtNLM"/>
    </source>
</evidence>
<keyword evidence="4" id="KW-1185">Reference proteome</keyword>
<dbReference type="InterPro" id="IPR001680">
    <property type="entry name" value="WD40_rpt"/>
</dbReference>
<evidence type="ECO:0000256" key="1">
    <source>
        <dbReference type="SAM" id="Coils"/>
    </source>
</evidence>
<dbReference type="Gene3D" id="1.10.287.1490">
    <property type="match status" value="1"/>
</dbReference>
<dbReference type="InterPro" id="IPR052993">
    <property type="entry name" value="CFA-57"/>
</dbReference>
<protein>
    <recommendedName>
        <fullName evidence="5">Chromosome segregation protein SMC</fullName>
    </recommendedName>
</protein>
<organism evidence="3 4">
    <name type="scientific">Giardia muris</name>
    <dbReference type="NCBI Taxonomy" id="5742"/>
    <lineage>
        <taxon>Eukaryota</taxon>
        <taxon>Metamonada</taxon>
        <taxon>Diplomonadida</taxon>
        <taxon>Hexamitidae</taxon>
        <taxon>Giardiinae</taxon>
        <taxon>Giardia</taxon>
    </lineage>
</organism>
<dbReference type="SMART" id="SM00320">
    <property type="entry name" value="WD40"/>
    <property type="match status" value="5"/>
</dbReference>
<sequence length="1533" mass="169023">MSVLSTFGICTTTASSIYYLGNEICSYLSGFHIVFQNITDGSTVKVLSLGGGLSAIPCYLFTESRDLLLVCEERRDGTSVALYEKTAPITYSFKYRLAVSDTPGTLFYADLITPTRLYVITGAPDYTLRVYDNNSKSATPNFMLTITYDGLLHDALQPGERSASLTRFRALKLTQKDLLICSGTTLRCVKLGESSARVLPPTGLGILTGQRIFTDIVYLNPALRKQFPEIPMDNDRLILLSTTEGSLVFMFNNTIIGEYKSSNIKSPSISTIMLWTPTSGPQQTEDLKHLGGNSVKLFDAISDSLKRKAEELSACFVVTCCYGGIINVFGLLLSPICTFVTSVVYGNSARIEGKLNLNSVFTHLFTYSASALLDHYLARSNPVFHFHSVALTTNERAAICLGSSDLFKALFVLRVQTLVKRAEDLDRFRLLTSHSHKGDAPQPTNSTSGYLQGEVIDPIDMTVFITSQDVFDQDAQADSKAFLLDPYSSENTELYLLKPTMSSGNVYSISTCPLSDTVAIVTTDRVVRVFSSPYLEEKSCTKFNEVVGTCIFHPSGNYLAIASTEYVLLCTMYNTRVERIHQFPIPFCKCMCFTADGGVLAAGSGSYLYLYNFYTRTEITKIGDFSGRIVAVFPVTRDFTPLRYAHDLIVVCSDGSACRFNITELARTRLAMLRAMHFTAAAPLSAAFYLCSSIQAAGQGIISTTSRTAGNTVQSSSSLIPAQPLFFGITSEGVISALTADIVENKKYSDYLNATSSVQCAGTTGVQFLKGRVMCALNVMNFLVLGHEFGFVSIRSITNLMNGEMPGEGSKEVVIPVSSGAITSLACNPSNNGFFAGTLDGVVYSILINKNLPPRTIVLSKSPTTMQKSANMGLGLVGDTVAGGDPLHLHTHITPTFIKRATLTGIFARILRTRGVITTAKRKLEEKVAFLDTEFNKSINLLRQQTSDEISQYLSEYSRIEAEHDSKAILLKRQIANNENVFKDSLEALQGQYQRRLVLINDNLAVLAGQKLSFDKEVEEQIKDFQEETERLVHDMCEKRDSELNRLRMVVEGIEKDIEAQRQADELLFNASENELYVESDQVTAVYERRIQRACQNLNDIEKYNSDVKARYSELESQLLDQKRVLLTKEKEIADVKAVISSQQKDLSNLRLEISSRDDTIANRERRVFELRKKIRELVKVKFVLDYKIREYSRQVEPRDVQLSSLKVRLNEMNAELQSYRTTLLQLKSTQKDLEQRNATLTKQIQEVQGSSAVTEKRIGELKPFINELGLIAYEDVEPKPQSLALLLGGEVSAGKVGAAGGIGAIVMGPPSGQTDGQGEGLLPRLGGVGGNGPSGGMMPGRPGASSRQGGIRPKTAGQPQGQQRVLGLASDPKGAAKPTSQQNYHTRVVAAPGENVTHKRLVKALKQAHLALTAKKNDYTVEKERRKEEGNFSNLEKTICSLERKLSSNRATKKSSTSAVIQQNALLLQEINHLRRELHVAQVNSNAESKIDPRLLEEYEARKQEILRLRALIRKLEAGSVIGGAFLPEVTE</sequence>
<dbReference type="SUPFAM" id="SSF50978">
    <property type="entry name" value="WD40 repeat-like"/>
    <property type="match status" value="1"/>
</dbReference>
<feature type="region of interest" description="Disordered" evidence="2">
    <location>
        <begin position="1328"/>
        <end position="1366"/>
    </location>
</feature>
<feature type="compositionally biased region" description="Gly residues" evidence="2">
    <location>
        <begin position="1328"/>
        <end position="1339"/>
    </location>
</feature>
<dbReference type="VEuPathDB" id="GiardiaDB:GMRT_15488"/>